<protein>
    <submittedName>
        <fullName evidence="1">DUF370 domain-containing protein</fullName>
    </submittedName>
</protein>
<evidence type="ECO:0000313" key="1">
    <source>
        <dbReference type="EMBL" id="NBI29180.1"/>
    </source>
</evidence>
<sequence length="81" mass="9249">MFIHLGGDKILKASELVAIFDLSIDKSFVVLEPFINHFTLLNRVERISKEKPKSLIISTTKIYYSPISSATLKKRANYLHV</sequence>
<dbReference type="OrthoDB" id="9811390at2"/>
<proteinExistence type="predicted"/>
<name>A0A6N9Q316_9BACL</name>
<comment type="caution">
    <text evidence="1">The sequence shown here is derived from an EMBL/GenBank/DDBJ whole genome shotgun (WGS) entry which is preliminary data.</text>
</comment>
<gene>
    <name evidence="1" type="ORF">ERL59_09435</name>
</gene>
<keyword evidence="2" id="KW-1185">Reference proteome</keyword>
<dbReference type="NCBIfam" id="NF046065">
    <property type="entry name" value="MtxRegRemB"/>
    <property type="match status" value="1"/>
</dbReference>
<organism evidence="1 2">
    <name type="scientific">Chengkuizengella marina</name>
    <dbReference type="NCBI Taxonomy" id="2507566"/>
    <lineage>
        <taxon>Bacteria</taxon>
        <taxon>Bacillati</taxon>
        <taxon>Bacillota</taxon>
        <taxon>Bacilli</taxon>
        <taxon>Bacillales</taxon>
        <taxon>Paenibacillaceae</taxon>
        <taxon>Chengkuizengella</taxon>
    </lineage>
</organism>
<reference evidence="1 2" key="1">
    <citation type="submission" date="2019-01" db="EMBL/GenBank/DDBJ databases">
        <title>Chengkuizengella sp. nov., isolated from deep-sea sediment of East Pacific Ocean.</title>
        <authorList>
            <person name="Yang J."/>
            <person name="Lai Q."/>
            <person name="Shao Z."/>
        </authorList>
    </citation>
    <scope>NUCLEOTIDE SEQUENCE [LARGE SCALE GENOMIC DNA]</scope>
    <source>
        <strain evidence="1 2">YPA3-1-1</strain>
    </source>
</reference>
<evidence type="ECO:0000313" key="2">
    <source>
        <dbReference type="Proteomes" id="UP000448943"/>
    </source>
</evidence>
<dbReference type="EMBL" id="SIJB01000023">
    <property type="protein sequence ID" value="NBI29180.1"/>
    <property type="molecule type" value="Genomic_DNA"/>
</dbReference>
<accession>A0A6N9Q316</accession>
<dbReference type="Proteomes" id="UP000448943">
    <property type="component" value="Unassembled WGS sequence"/>
</dbReference>
<dbReference type="AlphaFoldDB" id="A0A6N9Q316"/>
<dbReference type="RefSeq" id="WP_160645988.1">
    <property type="nucleotide sequence ID" value="NZ_SIJB01000023.1"/>
</dbReference>